<protein>
    <submittedName>
        <fullName evidence="2">Uncharacterized protein</fullName>
    </submittedName>
</protein>
<comment type="caution">
    <text evidence="2">The sequence shown here is derived from an EMBL/GenBank/DDBJ whole genome shotgun (WGS) entry which is preliminary data.</text>
</comment>
<dbReference type="AlphaFoldDB" id="A0A0F9UVT5"/>
<dbReference type="EMBL" id="LAZR01000102">
    <property type="protein sequence ID" value="KKN91607.1"/>
    <property type="molecule type" value="Genomic_DNA"/>
</dbReference>
<proteinExistence type="predicted"/>
<gene>
    <name evidence="2" type="ORF">LCGC14_0217160</name>
</gene>
<accession>A0A0F9UVT5</accession>
<evidence type="ECO:0000313" key="2">
    <source>
        <dbReference type="EMBL" id="KKN91607.1"/>
    </source>
</evidence>
<reference evidence="2" key="1">
    <citation type="journal article" date="2015" name="Nature">
        <title>Complex archaea that bridge the gap between prokaryotes and eukaryotes.</title>
        <authorList>
            <person name="Spang A."/>
            <person name="Saw J.H."/>
            <person name="Jorgensen S.L."/>
            <person name="Zaremba-Niedzwiedzka K."/>
            <person name="Martijn J."/>
            <person name="Lind A.E."/>
            <person name="van Eijk R."/>
            <person name="Schleper C."/>
            <person name="Guy L."/>
            <person name="Ettema T.J."/>
        </authorList>
    </citation>
    <scope>NUCLEOTIDE SEQUENCE</scope>
</reference>
<organism evidence="2">
    <name type="scientific">marine sediment metagenome</name>
    <dbReference type="NCBI Taxonomy" id="412755"/>
    <lineage>
        <taxon>unclassified sequences</taxon>
        <taxon>metagenomes</taxon>
        <taxon>ecological metagenomes</taxon>
    </lineage>
</organism>
<name>A0A0F9UVT5_9ZZZZ</name>
<sequence length="64" mass="6998">MHGEERDDARCGASGEARDEARRGERPAFGGLNGLAGRRRTACPMRRIELRVGPGRTSPFSTIE</sequence>
<evidence type="ECO:0000256" key="1">
    <source>
        <dbReference type="SAM" id="MobiDB-lite"/>
    </source>
</evidence>
<feature type="region of interest" description="Disordered" evidence="1">
    <location>
        <begin position="1"/>
        <end position="40"/>
    </location>
</feature>
<feature type="compositionally biased region" description="Basic and acidic residues" evidence="1">
    <location>
        <begin position="1"/>
        <end position="26"/>
    </location>
</feature>